<feature type="compositionally biased region" description="Basic and acidic residues" evidence="1">
    <location>
        <begin position="46"/>
        <end position="60"/>
    </location>
</feature>
<dbReference type="Proteomes" id="UP001597544">
    <property type="component" value="Unassembled WGS sequence"/>
</dbReference>
<dbReference type="RefSeq" id="WP_377503396.1">
    <property type="nucleotide sequence ID" value="NZ_JBHULU010000004.1"/>
</dbReference>
<comment type="caution">
    <text evidence="2">The sequence shown here is derived from an EMBL/GenBank/DDBJ whole genome shotgun (WGS) entry which is preliminary data.</text>
</comment>
<keyword evidence="3" id="KW-1185">Reference proteome</keyword>
<feature type="region of interest" description="Disordered" evidence="1">
    <location>
        <begin position="46"/>
        <end position="75"/>
    </location>
</feature>
<evidence type="ECO:0000313" key="2">
    <source>
        <dbReference type="EMBL" id="MFD2512936.1"/>
    </source>
</evidence>
<gene>
    <name evidence="2" type="ORF">ACFSRY_03595</name>
</gene>
<dbReference type="EMBL" id="JBHULU010000004">
    <property type="protein sequence ID" value="MFD2512936.1"/>
    <property type="molecule type" value="Genomic_DNA"/>
</dbReference>
<evidence type="ECO:0000256" key="1">
    <source>
        <dbReference type="SAM" id="MobiDB-lite"/>
    </source>
</evidence>
<proteinExistence type="predicted"/>
<reference evidence="3" key="1">
    <citation type="journal article" date="2019" name="Int. J. Syst. Evol. Microbiol.">
        <title>The Global Catalogue of Microorganisms (GCM) 10K type strain sequencing project: providing services to taxonomists for standard genome sequencing and annotation.</title>
        <authorList>
            <consortium name="The Broad Institute Genomics Platform"/>
            <consortium name="The Broad Institute Genome Sequencing Center for Infectious Disease"/>
            <person name="Wu L."/>
            <person name="Ma J."/>
        </authorList>
    </citation>
    <scope>NUCLEOTIDE SEQUENCE [LARGE SCALE GENOMIC DNA]</scope>
    <source>
        <strain evidence="3">KCTC 42498</strain>
    </source>
</reference>
<protein>
    <submittedName>
        <fullName evidence="2">Uncharacterized protein</fullName>
    </submittedName>
</protein>
<name>A0ABW5IH11_9BACT</name>
<evidence type="ECO:0000313" key="3">
    <source>
        <dbReference type="Proteomes" id="UP001597544"/>
    </source>
</evidence>
<accession>A0ABW5IH11</accession>
<organism evidence="2 3">
    <name type="scientific">Pontibacter locisalis</name>
    <dbReference type="NCBI Taxonomy" id="1719035"/>
    <lineage>
        <taxon>Bacteria</taxon>
        <taxon>Pseudomonadati</taxon>
        <taxon>Bacteroidota</taxon>
        <taxon>Cytophagia</taxon>
        <taxon>Cytophagales</taxon>
        <taxon>Hymenobacteraceae</taxon>
        <taxon>Pontibacter</taxon>
    </lineage>
</organism>
<sequence length="75" mass="8752">MKRHRGGRDHLSDIFYTTGDMDIVHGGSSFGVPTEDPHDKMIRQERLNKEHHREEEEQRGGLEYPSCDINDRPSF</sequence>